<dbReference type="EMBL" id="AFRT01001061">
    <property type="protein sequence ID" value="ELU41416.1"/>
    <property type="molecule type" value="Genomic_DNA"/>
</dbReference>
<feature type="region of interest" description="Disordered" evidence="1">
    <location>
        <begin position="1"/>
        <end position="23"/>
    </location>
</feature>
<dbReference type="OrthoDB" id="8922241at2759"/>
<evidence type="ECO:0000313" key="3">
    <source>
        <dbReference type="Proteomes" id="UP000011668"/>
    </source>
</evidence>
<feature type="compositionally biased region" description="Polar residues" evidence="1">
    <location>
        <begin position="1"/>
        <end position="10"/>
    </location>
</feature>
<dbReference type="HOGENOM" id="CLU_2074718_0_0_1"/>
<comment type="caution">
    <text evidence="2">The sequence shown here is derived from an EMBL/GenBank/DDBJ whole genome shotgun (WGS) entry which is preliminary data.</text>
</comment>
<accession>L8WTG2</accession>
<dbReference type="AlphaFoldDB" id="L8WTG2"/>
<organism evidence="2 3">
    <name type="scientific">Thanatephorus cucumeris (strain AG1-IA)</name>
    <name type="common">Rice sheath blight fungus</name>
    <name type="synonym">Rhizoctonia solani</name>
    <dbReference type="NCBI Taxonomy" id="983506"/>
    <lineage>
        <taxon>Eukaryota</taxon>
        <taxon>Fungi</taxon>
        <taxon>Dikarya</taxon>
        <taxon>Basidiomycota</taxon>
        <taxon>Agaricomycotina</taxon>
        <taxon>Agaricomycetes</taxon>
        <taxon>Cantharellales</taxon>
        <taxon>Ceratobasidiaceae</taxon>
        <taxon>Rhizoctonia</taxon>
        <taxon>Rhizoctonia solani AG-1</taxon>
    </lineage>
</organism>
<sequence length="118" mass="13112">MLSGSQSEEWGSTRDGCGPCATPSDKVAWRVVIATSTSTTGLKFPLAPIRKSLFPNYIVCENPVLLKKMPPQTRSRLQSKSPWLQSGPATDLATVYRYRQKETGDWDERYGAPIRPPV</sequence>
<name>L8WTG2_THACA</name>
<evidence type="ECO:0000256" key="1">
    <source>
        <dbReference type="SAM" id="MobiDB-lite"/>
    </source>
</evidence>
<protein>
    <submittedName>
        <fullName evidence="2">Uncharacterized protein</fullName>
    </submittedName>
</protein>
<evidence type="ECO:0000313" key="2">
    <source>
        <dbReference type="EMBL" id="ELU41416.1"/>
    </source>
</evidence>
<keyword evidence="3" id="KW-1185">Reference proteome</keyword>
<gene>
    <name evidence="2" type="ORF">AG1IA_04561</name>
</gene>
<reference evidence="2 3" key="1">
    <citation type="journal article" date="2013" name="Nat. Commun.">
        <title>The evolution and pathogenic mechanisms of the rice sheath blight pathogen.</title>
        <authorList>
            <person name="Zheng A."/>
            <person name="Lin R."/>
            <person name="Xu L."/>
            <person name="Qin P."/>
            <person name="Tang C."/>
            <person name="Ai P."/>
            <person name="Zhang D."/>
            <person name="Liu Y."/>
            <person name="Sun Z."/>
            <person name="Feng H."/>
            <person name="Wang Y."/>
            <person name="Chen Y."/>
            <person name="Liang X."/>
            <person name="Fu R."/>
            <person name="Li Q."/>
            <person name="Zhang J."/>
            <person name="Yu X."/>
            <person name="Xie Z."/>
            <person name="Ding L."/>
            <person name="Guan P."/>
            <person name="Tang J."/>
            <person name="Liang Y."/>
            <person name="Wang S."/>
            <person name="Deng Q."/>
            <person name="Li S."/>
            <person name="Zhu J."/>
            <person name="Wang L."/>
            <person name="Liu H."/>
            <person name="Li P."/>
        </authorList>
    </citation>
    <scope>NUCLEOTIDE SEQUENCE [LARGE SCALE GENOMIC DNA]</scope>
    <source>
        <strain evidence="3">AG-1 IA</strain>
    </source>
</reference>
<dbReference type="Proteomes" id="UP000011668">
    <property type="component" value="Unassembled WGS sequence"/>
</dbReference>
<proteinExistence type="predicted"/>